<evidence type="ECO:0000256" key="8">
    <source>
        <dbReference type="SAM" id="Phobius"/>
    </source>
</evidence>
<dbReference type="PROSITE" id="PS51012">
    <property type="entry name" value="ABC_TM2"/>
    <property type="match status" value="1"/>
</dbReference>
<comment type="subcellular location">
    <subcellularLocation>
        <location evidence="1">Cell membrane</location>
        <topology evidence="1">Multi-pass membrane protein</topology>
    </subcellularLocation>
</comment>
<dbReference type="PANTHER" id="PTHR30294">
    <property type="entry name" value="MEMBRANE COMPONENT OF ABC TRANSPORTER YHHJ-RELATED"/>
    <property type="match status" value="1"/>
</dbReference>
<feature type="transmembrane region" description="Helical" evidence="8">
    <location>
        <begin position="198"/>
        <end position="220"/>
    </location>
</feature>
<sequence length="389" mass="39983">MRASLLIAAKDLRQRLRDRSVLVFTLVLPLGLGLVFSLVLGDLADGNDVFRYAVADADGGQVAAVFTHQVLPAASEGGAITVRTASSTQEALRLVDDGDVTAAFILPPAFTARVMAGQEAVIEVVGDVDAPLGTGVARSLAESFTARLTSVRVSVAAALRAGSTRDPARLAAEAASVPDPLRQVEIPASRRELDATTYYAAGMSVFFLFFTVQFGVTSLLDERRAGTLARLLASPIRPLSVLLGKLITSLVVGTVGTAVLVAATSVLMGARWGHPVGVGILVLTGVLAATGVVAVVASLARTSEQAGGWQAVVAISLGALGGAFFPVAQVGGPLAVISLVSPHRWFLRGLADLAGGDVRAVLPSAGALTAFALVGFGTAYLLGRREVRL</sequence>
<dbReference type="InterPro" id="IPR047817">
    <property type="entry name" value="ABC2_TM_bact-type"/>
</dbReference>
<evidence type="ECO:0000313" key="10">
    <source>
        <dbReference type="EMBL" id="MCS7484753.1"/>
    </source>
</evidence>
<dbReference type="Proteomes" id="UP001141259">
    <property type="component" value="Unassembled WGS sequence"/>
</dbReference>
<gene>
    <name evidence="10" type="ORF">NZH93_48670</name>
</gene>
<dbReference type="Gene3D" id="3.40.1710.10">
    <property type="entry name" value="abc type-2 transporter like domain"/>
    <property type="match status" value="1"/>
</dbReference>
<evidence type="ECO:0000256" key="3">
    <source>
        <dbReference type="ARBA" id="ARBA00022448"/>
    </source>
</evidence>
<keyword evidence="11" id="KW-1185">Reference proteome</keyword>
<keyword evidence="5 8" id="KW-0812">Transmembrane</keyword>
<reference evidence="10" key="1">
    <citation type="submission" date="2022-08" db="EMBL/GenBank/DDBJ databases">
        <authorList>
            <person name="Tistechok S."/>
            <person name="Samborskyy M."/>
            <person name="Roman I."/>
        </authorList>
    </citation>
    <scope>NUCLEOTIDE SEQUENCE</scope>
    <source>
        <strain evidence="10">DSM 103496</strain>
    </source>
</reference>
<evidence type="ECO:0000259" key="9">
    <source>
        <dbReference type="PROSITE" id="PS51012"/>
    </source>
</evidence>
<evidence type="ECO:0000256" key="1">
    <source>
        <dbReference type="ARBA" id="ARBA00004651"/>
    </source>
</evidence>
<evidence type="ECO:0000256" key="7">
    <source>
        <dbReference type="ARBA" id="ARBA00023136"/>
    </source>
</evidence>
<dbReference type="GO" id="GO:0140359">
    <property type="term" value="F:ABC-type transporter activity"/>
    <property type="evidence" value="ECO:0007669"/>
    <property type="project" value="InterPro"/>
</dbReference>
<accession>A0A9X3A7U5</accession>
<feature type="transmembrane region" description="Helical" evidence="8">
    <location>
        <begin position="312"/>
        <end position="340"/>
    </location>
</feature>
<comment type="caution">
    <text evidence="10">The sequence shown here is derived from an EMBL/GenBank/DDBJ whole genome shotgun (WGS) entry which is preliminary data.</text>
</comment>
<proteinExistence type="inferred from homology"/>
<dbReference type="Pfam" id="PF12698">
    <property type="entry name" value="ABC2_membrane_3"/>
    <property type="match status" value="1"/>
</dbReference>
<keyword evidence="6 8" id="KW-1133">Transmembrane helix</keyword>
<dbReference type="InterPro" id="IPR013525">
    <property type="entry name" value="ABC2_TM"/>
</dbReference>
<keyword evidence="3" id="KW-0813">Transport</keyword>
<feature type="transmembrane region" description="Helical" evidence="8">
    <location>
        <begin position="360"/>
        <end position="383"/>
    </location>
</feature>
<dbReference type="RefSeq" id="WP_259630198.1">
    <property type="nucleotide sequence ID" value="NZ_JANYMP010000053.1"/>
</dbReference>
<name>A0A9X3A7U5_9PSEU</name>
<evidence type="ECO:0000256" key="2">
    <source>
        <dbReference type="ARBA" id="ARBA00007783"/>
    </source>
</evidence>
<dbReference type="EMBL" id="JANYMP010000053">
    <property type="protein sequence ID" value="MCS7484753.1"/>
    <property type="molecule type" value="Genomic_DNA"/>
</dbReference>
<evidence type="ECO:0000256" key="4">
    <source>
        <dbReference type="ARBA" id="ARBA00022475"/>
    </source>
</evidence>
<protein>
    <submittedName>
        <fullName evidence="10">ABC transporter permease</fullName>
    </submittedName>
</protein>
<organism evidence="10 11">
    <name type="scientific">Umezawaea endophytica</name>
    <dbReference type="NCBI Taxonomy" id="1654476"/>
    <lineage>
        <taxon>Bacteria</taxon>
        <taxon>Bacillati</taxon>
        <taxon>Actinomycetota</taxon>
        <taxon>Actinomycetes</taxon>
        <taxon>Pseudonocardiales</taxon>
        <taxon>Pseudonocardiaceae</taxon>
        <taxon>Umezawaea</taxon>
    </lineage>
</organism>
<feature type="transmembrane region" description="Helical" evidence="8">
    <location>
        <begin position="241"/>
        <end position="270"/>
    </location>
</feature>
<dbReference type="GO" id="GO:0005886">
    <property type="term" value="C:plasma membrane"/>
    <property type="evidence" value="ECO:0007669"/>
    <property type="project" value="UniProtKB-SubCell"/>
</dbReference>
<keyword evidence="7 8" id="KW-0472">Membrane</keyword>
<feature type="transmembrane region" description="Helical" evidence="8">
    <location>
        <begin position="276"/>
        <end position="300"/>
    </location>
</feature>
<evidence type="ECO:0000256" key="5">
    <source>
        <dbReference type="ARBA" id="ARBA00022692"/>
    </source>
</evidence>
<keyword evidence="4" id="KW-1003">Cell membrane</keyword>
<dbReference type="PANTHER" id="PTHR30294:SF38">
    <property type="entry name" value="TRANSPORT PERMEASE PROTEIN"/>
    <property type="match status" value="1"/>
</dbReference>
<comment type="similarity">
    <text evidence="2">Belongs to the ABC-2 integral membrane protein family.</text>
</comment>
<feature type="transmembrane region" description="Helical" evidence="8">
    <location>
        <begin position="21"/>
        <end position="40"/>
    </location>
</feature>
<dbReference type="AlphaFoldDB" id="A0A9X3A7U5"/>
<evidence type="ECO:0000313" key="11">
    <source>
        <dbReference type="Proteomes" id="UP001141259"/>
    </source>
</evidence>
<evidence type="ECO:0000256" key="6">
    <source>
        <dbReference type="ARBA" id="ARBA00022989"/>
    </source>
</evidence>
<feature type="domain" description="ABC transmembrane type-2" evidence="9">
    <location>
        <begin position="158"/>
        <end position="386"/>
    </location>
</feature>
<dbReference type="InterPro" id="IPR051449">
    <property type="entry name" value="ABC-2_transporter_component"/>
</dbReference>